<keyword evidence="1" id="KW-0813">Transport</keyword>
<accession>A0A1F6NWR4</accession>
<dbReference type="InterPro" id="IPR003593">
    <property type="entry name" value="AAA+_ATPase"/>
</dbReference>
<dbReference type="GO" id="GO:0016887">
    <property type="term" value="F:ATP hydrolysis activity"/>
    <property type="evidence" value="ECO:0007669"/>
    <property type="project" value="InterPro"/>
</dbReference>
<keyword evidence="2" id="KW-0547">Nucleotide-binding</keyword>
<dbReference type="PANTHER" id="PTHR42788">
    <property type="entry name" value="TAURINE IMPORT ATP-BINDING PROTEIN-RELATED"/>
    <property type="match status" value="1"/>
</dbReference>
<dbReference type="Pfam" id="PF00005">
    <property type="entry name" value="ABC_tran"/>
    <property type="match status" value="1"/>
</dbReference>
<name>A0A1F6NWR4_9BACT</name>
<evidence type="ECO:0000313" key="5">
    <source>
        <dbReference type="EMBL" id="OGH88365.1"/>
    </source>
</evidence>
<dbReference type="PANTHER" id="PTHR42788:SF13">
    <property type="entry name" value="ALIPHATIC SULFONATES IMPORT ATP-BINDING PROTEIN SSUB"/>
    <property type="match status" value="1"/>
</dbReference>
<organism evidence="5 6">
    <name type="scientific">Candidatus Magasanikbacteria bacterium RIFOXYC2_FULL_42_28</name>
    <dbReference type="NCBI Taxonomy" id="1798704"/>
    <lineage>
        <taxon>Bacteria</taxon>
        <taxon>Candidatus Magasanikiibacteriota</taxon>
    </lineage>
</organism>
<dbReference type="PROSITE" id="PS00211">
    <property type="entry name" value="ABC_TRANSPORTER_1"/>
    <property type="match status" value="1"/>
</dbReference>
<evidence type="ECO:0000256" key="2">
    <source>
        <dbReference type="ARBA" id="ARBA00022741"/>
    </source>
</evidence>
<evidence type="ECO:0000259" key="4">
    <source>
        <dbReference type="PROSITE" id="PS50893"/>
    </source>
</evidence>
<dbReference type="SUPFAM" id="SSF52540">
    <property type="entry name" value="P-loop containing nucleoside triphosphate hydrolases"/>
    <property type="match status" value="1"/>
</dbReference>
<dbReference type="EMBL" id="MFQZ01000003">
    <property type="protein sequence ID" value="OGH88365.1"/>
    <property type="molecule type" value="Genomic_DNA"/>
</dbReference>
<dbReference type="InterPro" id="IPR050166">
    <property type="entry name" value="ABC_transporter_ATP-bind"/>
</dbReference>
<dbReference type="InterPro" id="IPR003439">
    <property type="entry name" value="ABC_transporter-like_ATP-bd"/>
</dbReference>
<reference evidence="5 6" key="1">
    <citation type="journal article" date="2016" name="Nat. Commun.">
        <title>Thousands of microbial genomes shed light on interconnected biogeochemical processes in an aquifer system.</title>
        <authorList>
            <person name="Anantharaman K."/>
            <person name="Brown C.T."/>
            <person name="Hug L.A."/>
            <person name="Sharon I."/>
            <person name="Castelle C.J."/>
            <person name="Probst A.J."/>
            <person name="Thomas B.C."/>
            <person name="Singh A."/>
            <person name="Wilkins M.J."/>
            <person name="Karaoz U."/>
            <person name="Brodie E.L."/>
            <person name="Williams K.H."/>
            <person name="Hubbard S.S."/>
            <person name="Banfield J.F."/>
        </authorList>
    </citation>
    <scope>NUCLEOTIDE SEQUENCE [LARGE SCALE GENOMIC DNA]</scope>
</reference>
<proteinExistence type="predicted"/>
<dbReference type="PROSITE" id="PS50893">
    <property type="entry name" value="ABC_TRANSPORTER_2"/>
    <property type="match status" value="1"/>
</dbReference>
<gene>
    <name evidence="5" type="ORF">A3J93_04920</name>
</gene>
<protein>
    <recommendedName>
        <fullName evidence="4">ABC transporter domain-containing protein</fullName>
    </recommendedName>
</protein>
<evidence type="ECO:0000256" key="3">
    <source>
        <dbReference type="ARBA" id="ARBA00022840"/>
    </source>
</evidence>
<dbReference type="STRING" id="1798704.A3J93_04920"/>
<evidence type="ECO:0000256" key="1">
    <source>
        <dbReference type="ARBA" id="ARBA00022448"/>
    </source>
</evidence>
<dbReference type="InterPro" id="IPR017871">
    <property type="entry name" value="ABC_transporter-like_CS"/>
</dbReference>
<evidence type="ECO:0000313" key="6">
    <source>
        <dbReference type="Proteomes" id="UP000177907"/>
    </source>
</evidence>
<dbReference type="GO" id="GO:0005524">
    <property type="term" value="F:ATP binding"/>
    <property type="evidence" value="ECO:0007669"/>
    <property type="project" value="UniProtKB-KW"/>
</dbReference>
<dbReference type="InterPro" id="IPR027417">
    <property type="entry name" value="P-loop_NTPase"/>
</dbReference>
<feature type="domain" description="ABC transporter" evidence="4">
    <location>
        <begin position="4"/>
        <end position="237"/>
    </location>
</feature>
<dbReference type="Gene3D" id="3.40.50.300">
    <property type="entry name" value="P-loop containing nucleotide triphosphate hydrolases"/>
    <property type="match status" value="1"/>
</dbReference>
<sequence length="250" mass="28141">MSLIQIQNVNKLYTGAIKQDENYALDMVNFDIKPGEFFCVLGPSGCGKTTLLNIMAGFEKPTNGKIIINGSEVTGPSPKNIVVFQEYGLFPWKTVEKNIEFPLNLNKTNEETKSKIIKEILELVNLSDFANKTPAELSGGMKQRVALARALVVQPEILFMDEPFAALDEMTRIKLERELLKIWKGRKITVVFVTHNIDSAITLGDRIAVMTPCPGKIKNILDVNLKRPRDITSNEFENLKKEILVEFDIQ</sequence>
<dbReference type="CDD" id="cd03293">
    <property type="entry name" value="ABC_NrtD_SsuB_transporters"/>
    <property type="match status" value="1"/>
</dbReference>
<dbReference type="AlphaFoldDB" id="A0A1F6NWR4"/>
<dbReference type="SMART" id="SM00382">
    <property type="entry name" value="AAA"/>
    <property type="match status" value="1"/>
</dbReference>
<keyword evidence="3" id="KW-0067">ATP-binding</keyword>
<dbReference type="Proteomes" id="UP000177907">
    <property type="component" value="Unassembled WGS sequence"/>
</dbReference>
<comment type="caution">
    <text evidence="5">The sequence shown here is derived from an EMBL/GenBank/DDBJ whole genome shotgun (WGS) entry which is preliminary data.</text>
</comment>